<gene>
    <name evidence="7" type="ORF">PODLI_1B021174</name>
</gene>
<dbReference type="Gene3D" id="2.10.60.10">
    <property type="entry name" value="CD59"/>
    <property type="match status" value="1"/>
</dbReference>
<keyword evidence="3" id="KW-1015">Disulfide bond</keyword>
<evidence type="ECO:0000259" key="6">
    <source>
        <dbReference type="Pfam" id="PF00021"/>
    </source>
</evidence>
<feature type="compositionally biased region" description="Low complexity" evidence="4">
    <location>
        <begin position="631"/>
        <end position="642"/>
    </location>
</feature>
<dbReference type="PANTHER" id="PTHR20914">
    <property type="entry name" value="LY6/PLAUR DOMAIN-CONTAINING PROTEIN 8"/>
    <property type="match status" value="1"/>
</dbReference>
<evidence type="ECO:0000256" key="5">
    <source>
        <dbReference type="SAM" id="SignalP"/>
    </source>
</evidence>
<dbReference type="Pfam" id="PF00021">
    <property type="entry name" value="UPAR_LY6"/>
    <property type="match status" value="1"/>
</dbReference>
<proteinExistence type="predicted"/>
<protein>
    <recommendedName>
        <fullName evidence="6">UPAR/Ly6 domain-containing protein</fullName>
    </recommendedName>
</protein>
<organism evidence="7 8">
    <name type="scientific">Podarcis lilfordi</name>
    <name type="common">Lilford's wall lizard</name>
    <dbReference type="NCBI Taxonomy" id="74358"/>
    <lineage>
        <taxon>Eukaryota</taxon>
        <taxon>Metazoa</taxon>
        <taxon>Chordata</taxon>
        <taxon>Craniata</taxon>
        <taxon>Vertebrata</taxon>
        <taxon>Euteleostomi</taxon>
        <taxon>Lepidosauria</taxon>
        <taxon>Squamata</taxon>
        <taxon>Bifurcata</taxon>
        <taxon>Unidentata</taxon>
        <taxon>Episquamata</taxon>
        <taxon>Laterata</taxon>
        <taxon>Lacertibaenia</taxon>
        <taxon>Lacertidae</taxon>
        <taxon>Podarcis</taxon>
    </lineage>
</organism>
<evidence type="ECO:0000256" key="2">
    <source>
        <dbReference type="ARBA" id="ARBA00022525"/>
    </source>
</evidence>
<dbReference type="InterPro" id="IPR045860">
    <property type="entry name" value="Snake_toxin-like_sf"/>
</dbReference>
<feature type="domain" description="UPAR/Ly6" evidence="6">
    <location>
        <begin position="327"/>
        <end position="380"/>
    </location>
</feature>
<evidence type="ECO:0000313" key="8">
    <source>
        <dbReference type="Proteomes" id="UP001178461"/>
    </source>
</evidence>
<dbReference type="PANTHER" id="PTHR20914:SF9">
    <property type="entry name" value="COILED, ISOFORM A"/>
    <property type="match status" value="1"/>
</dbReference>
<reference evidence="7" key="1">
    <citation type="submission" date="2022-12" db="EMBL/GenBank/DDBJ databases">
        <authorList>
            <person name="Alioto T."/>
            <person name="Alioto T."/>
            <person name="Gomez Garrido J."/>
        </authorList>
    </citation>
    <scope>NUCLEOTIDE SEQUENCE</scope>
</reference>
<evidence type="ECO:0000313" key="7">
    <source>
        <dbReference type="EMBL" id="CAI5781068.1"/>
    </source>
</evidence>
<name>A0AA35KQ17_9SAUR</name>
<dbReference type="InterPro" id="IPR050918">
    <property type="entry name" value="CNF-like_PLA2_Inhibitor"/>
</dbReference>
<dbReference type="GO" id="GO:0005576">
    <property type="term" value="C:extracellular region"/>
    <property type="evidence" value="ECO:0007669"/>
    <property type="project" value="UniProtKB-SubCell"/>
</dbReference>
<accession>A0AA35KQ17</accession>
<feature type="chain" id="PRO_5041352031" description="UPAR/Ly6 domain-containing protein" evidence="5">
    <location>
        <begin position="19"/>
        <end position="667"/>
    </location>
</feature>
<keyword evidence="5" id="KW-0732">Signal</keyword>
<dbReference type="Proteomes" id="UP001178461">
    <property type="component" value="Chromosome 8"/>
</dbReference>
<evidence type="ECO:0000256" key="3">
    <source>
        <dbReference type="ARBA" id="ARBA00023157"/>
    </source>
</evidence>
<feature type="compositionally biased region" description="Low complexity" evidence="4">
    <location>
        <begin position="416"/>
        <end position="624"/>
    </location>
</feature>
<dbReference type="AlphaFoldDB" id="A0AA35KQ17"/>
<dbReference type="InterPro" id="IPR016054">
    <property type="entry name" value="LY6_UPA_recep-like"/>
</dbReference>
<dbReference type="SUPFAM" id="SSF57302">
    <property type="entry name" value="Snake toxin-like"/>
    <property type="match status" value="1"/>
</dbReference>
<keyword evidence="2" id="KW-0964">Secreted</keyword>
<sequence>MKLFLLHLSAALVATANSLNCVCTESPACSTGTCSIPESEAICITVAQENNMGGIAATGISRGCQQDSQLCNEAVSVTVAGGFFTRTVSKCCMTENCNNTPLELPPKNLTKNGVNCPTSFVLGFNRLEEPGTLSCTGDENNCISAAGELTAGDAAALPFIASGCASATACNLPVQTYLISCQQSKGKKTSHRNRLTGTFPLHSNQTSSVPRTMKLFLLYHFAALIASAKSLSCECTNCTSGTTCTADKEGACIAVTGNIKTAENSSATPGIFSSCWSSQTPLACKEEEMFITAGKQFSWNTKTICCHEDNCNAVNPEALKEDTTPSELMCPTCFVFGSESCNATTMKCAKSQDHCLTITGVITTGTTTEPFFGEGCATPTASNLVSGTKLTFGEITYMITSSHIEKAKDGASQDIPTSSSKPSITLSSSNSSTTPTSSKTLTTLSSSNSSTTPTSSKTSTTLSSSNSSTTPTSSKTPTNLSSSNSSTTPTSSKTSTTLSSSNSSTTPASSKTSTTLSSSNSSTTPTSSKTSTTLSSSNSSTTPTSSKTPTNLSSSNSSTTPTSSKTSTTLSSSNSSTIPSASKTPTTLSSSKSSTTPTSSKTSTTLSSSSSSITSSSSKTSTNRSSDKSLSKSTKPATTSTSATSTSSVFTILLPSLLGLLLDKFLY</sequence>
<feature type="signal peptide" evidence="5">
    <location>
        <begin position="1"/>
        <end position="18"/>
    </location>
</feature>
<dbReference type="EMBL" id="OX395133">
    <property type="protein sequence ID" value="CAI5781068.1"/>
    <property type="molecule type" value="Genomic_DNA"/>
</dbReference>
<comment type="subcellular location">
    <subcellularLocation>
        <location evidence="1">Secreted</location>
    </subcellularLocation>
</comment>
<keyword evidence="8" id="KW-1185">Reference proteome</keyword>
<evidence type="ECO:0000256" key="4">
    <source>
        <dbReference type="SAM" id="MobiDB-lite"/>
    </source>
</evidence>
<feature type="region of interest" description="Disordered" evidence="4">
    <location>
        <begin position="406"/>
        <end position="642"/>
    </location>
</feature>
<evidence type="ECO:0000256" key="1">
    <source>
        <dbReference type="ARBA" id="ARBA00004613"/>
    </source>
</evidence>